<dbReference type="InterPro" id="IPR016187">
    <property type="entry name" value="CTDL_fold"/>
</dbReference>
<gene>
    <name evidence="1" type="ORF">OXX778_LOCUS22379</name>
</gene>
<keyword evidence="2" id="KW-1185">Reference proteome</keyword>
<evidence type="ECO:0000313" key="2">
    <source>
        <dbReference type="Proteomes" id="UP000663879"/>
    </source>
</evidence>
<protein>
    <recommendedName>
        <fullName evidence="3">C-type lectin domain-containing protein</fullName>
    </recommendedName>
</protein>
<evidence type="ECO:0000313" key="1">
    <source>
        <dbReference type="EMBL" id="CAF1128797.1"/>
    </source>
</evidence>
<dbReference type="Gene3D" id="3.10.100.10">
    <property type="entry name" value="Mannose-Binding Protein A, subunit A"/>
    <property type="match status" value="1"/>
</dbReference>
<reference evidence="1" key="1">
    <citation type="submission" date="2021-02" db="EMBL/GenBank/DDBJ databases">
        <authorList>
            <person name="Nowell W R."/>
        </authorList>
    </citation>
    <scope>NUCLEOTIDE SEQUENCE</scope>
    <source>
        <strain evidence="1">Ploen Becks lab</strain>
    </source>
</reference>
<accession>A0A814R3R3</accession>
<sequence length="248" mass="28621">MINLIVLFFNLMKLNNCQKYESIFRIRALTTTNQNYGLALNSSIKNSNKDSCLRNDDCAFVLFKNGACGLYNENAKRFLVPSNERMIYEVCSLKISDYICVTNHVYSFKQNKCVPCPINFFSDNRYPFKCYVATNKYLNYSRTVAECAKYDLTIMRPKSLNERQIILNRFVGYLWVDSRITKVGATFLWPDGAKVYGFGINEPDNLGHFNDLVEKNVAITADYLVDVFESSSIVSLCELTDSNEYLYY</sequence>
<name>A0A814R3R3_9BILA</name>
<dbReference type="EMBL" id="CAJNOC010009422">
    <property type="protein sequence ID" value="CAF1128797.1"/>
    <property type="molecule type" value="Genomic_DNA"/>
</dbReference>
<organism evidence="1 2">
    <name type="scientific">Brachionus calyciflorus</name>
    <dbReference type="NCBI Taxonomy" id="104777"/>
    <lineage>
        <taxon>Eukaryota</taxon>
        <taxon>Metazoa</taxon>
        <taxon>Spiralia</taxon>
        <taxon>Gnathifera</taxon>
        <taxon>Rotifera</taxon>
        <taxon>Eurotatoria</taxon>
        <taxon>Monogononta</taxon>
        <taxon>Pseudotrocha</taxon>
        <taxon>Ploima</taxon>
        <taxon>Brachionidae</taxon>
        <taxon>Brachionus</taxon>
    </lineage>
</organism>
<dbReference type="AlphaFoldDB" id="A0A814R3R3"/>
<dbReference type="SUPFAM" id="SSF56436">
    <property type="entry name" value="C-type lectin-like"/>
    <property type="match status" value="1"/>
</dbReference>
<dbReference type="InterPro" id="IPR016186">
    <property type="entry name" value="C-type_lectin-like/link_sf"/>
</dbReference>
<comment type="caution">
    <text evidence="1">The sequence shown here is derived from an EMBL/GenBank/DDBJ whole genome shotgun (WGS) entry which is preliminary data.</text>
</comment>
<proteinExistence type="predicted"/>
<dbReference type="Proteomes" id="UP000663879">
    <property type="component" value="Unassembled WGS sequence"/>
</dbReference>
<evidence type="ECO:0008006" key="3">
    <source>
        <dbReference type="Google" id="ProtNLM"/>
    </source>
</evidence>